<evidence type="ECO:0000256" key="6">
    <source>
        <dbReference type="PIRSR" id="PIRSR602403-1"/>
    </source>
</evidence>
<dbReference type="HOGENOM" id="CLU_022195_0_2_1"/>
<dbReference type="SUPFAM" id="SSF48264">
    <property type="entry name" value="Cytochrome P450"/>
    <property type="match status" value="1"/>
</dbReference>
<organism evidence="7 8">
    <name type="scientific">Coprinopsis cinerea (strain Okayama-7 / 130 / ATCC MYA-4618 / FGSC 9003)</name>
    <name type="common">Inky cap fungus</name>
    <name type="synonym">Hormographiella aspergillata</name>
    <dbReference type="NCBI Taxonomy" id="240176"/>
    <lineage>
        <taxon>Eukaryota</taxon>
        <taxon>Fungi</taxon>
        <taxon>Dikarya</taxon>
        <taxon>Basidiomycota</taxon>
        <taxon>Agaricomycotina</taxon>
        <taxon>Agaricomycetes</taxon>
        <taxon>Agaricomycetidae</taxon>
        <taxon>Agaricales</taxon>
        <taxon>Agaricineae</taxon>
        <taxon>Psathyrellaceae</taxon>
        <taxon>Coprinopsis</taxon>
    </lineage>
</organism>
<feature type="binding site" description="axial binding residue" evidence="6">
    <location>
        <position position="431"/>
    </location>
    <ligand>
        <name>heme</name>
        <dbReference type="ChEBI" id="CHEBI:30413"/>
    </ligand>
    <ligandPart>
        <name>Fe</name>
        <dbReference type="ChEBI" id="CHEBI:18248"/>
    </ligandPart>
</feature>
<evidence type="ECO:0000256" key="4">
    <source>
        <dbReference type="ARBA" id="ARBA00023002"/>
    </source>
</evidence>
<dbReference type="CDD" id="cd11041">
    <property type="entry name" value="CYP503A1-like"/>
    <property type="match status" value="1"/>
</dbReference>
<dbReference type="GO" id="GO:0020037">
    <property type="term" value="F:heme binding"/>
    <property type="evidence" value="ECO:0007669"/>
    <property type="project" value="InterPro"/>
</dbReference>
<dbReference type="GeneID" id="6010412"/>
<evidence type="ECO:0000313" key="7">
    <source>
        <dbReference type="EMBL" id="EAU87938.2"/>
    </source>
</evidence>
<evidence type="ECO:0000256" key="3">
    <source>
        <dbReference type="ARBA" id="ARBA00022723"/>
    </source>
</evidence>
<keyword evidence="6" id="KW-0349">Heme</keyword>
<dbReference type="EMBL" id="AACS02000010">
    <property type="protein sequence ID" value="EAU87938.2"/>
    <property type="molecule type" value="Genomic_DNA"/>
</dbReference>
<comment type="similarity">
    <text evidence="2">Belongs to the cytochrome P450 family.</text>
</comment>
<comment type="cofactor">
    <cofactor evidence="1 6">
        <name>heme</name>
        <dbReference type="ChEBI" id="CHEBI:30413"/>
    </cofactor>
</comment>
<dbReference type="InParanoid" id="A8NI50"/>
<keyword evidence="3 6" id="KW-0479">Metal-binding</keyword>
<name>A8NI50_COPC7</name>
<dbReference type="GO" id="GO:0016705">
    <property type="term" value="F:oxidoreductase activity, acting on paired donors, with incorporation or reduction of molecular oxygen"/>
    <property type="evidence" value="ECO:0007669"/>
    <property type="project" value="InterPro"/>
</dbReference>
<dbReference type="eggNOG" id="KOG0684">
    <property type="taxonomic scope" value="Eukaryota"/>
</dbReference>
<proteinExistence type="inferred from homology"/>
<keyword evidence="4" id="KW-0560">Oxidoreductase</keyword>
<dbReference type="InterPro" id="IPR036396">
    <property type="entry name" value="Cyt_P450_sf"/>
</dbReference>
<evidence type="ECO:0008006" key="9">
    <source>
        <dbReference type="Google" id="ProtNLM"/>
    </source>
</evidence>
<protein>
    <recommendedName>
        <fullName evidence="9">Cytochrome P450</fullName>
    </recommendedName>
</protein>
<dbReference type="RefSeq" id="XP_001833908.2">
    <property type="nucleotide sequence ID" value="XM_001833856.2"/>
</dbReference>
<evidence type="ECO:0000256" key="1">
    <source>
        <dbReference type="ARBA" id="ARBA00001971"/>
    </source>
</evidence>
<dbReference type="STRING" id="240176.A8NI50"/>
<evidence type="ECO:0000256" key="5">
    <source>
        <dbReference type="ARBA" id="ARBA00023004"/>
    </source>
</evidence>
<dbReference type="PANTHER" id="PTHR46206">
    <property type="entry name" value="CYTOCHROME P450"/>
    <property type="match status" value="1"/>
</dbReference>
<reference evidence="7 8" key="1">
    <citation type="journal article" date="2010" name="Proc. Natl. Acad. Sci. U.S.A.">
        <title>Insights into evolution of multicellular fungi from the assembled chromosomes of the mushroom Coprinopsis cinerea (Coprinus cinereus).</title>
        <authorList>
            <person name="Stajich J.E."/>
            <person name="Wilke S.K."/>
            <person name="Ahren D."/>
            <person name="Au C.H."/>
            <person name="Birren B.W."/>
            <person name="Borodovsky M."/>
            <person name="Burns C."/>
            <person name="Canback B."/>
            <person name="Casselton L.A."/>
            <person name="Cheng C.K."/>
            <person name="Deng J."/>
            <person name="Dietrich F.S."/>
            <person name="Fargo D.C."/>
            <person name="Farman M.L."/>
            <person name="Gathman A.C."/>
            <person name="Goldberg J."/>
            <person name="Guigo R."/>
            <person name="Hoegger P.J."/>
            <person name="Hooker J.B."/>
            <person name="Huggins A."/>
            <person name="James T.Y."/>
            <person name="Kamada T."/>
            <person name="Kilaru S."/>
            <person name="Kodira C."/>
            <person name="Kues U."/>
            <person name="Kupfer D."/>
            <person name="Kwan H.S."/>
            <person name="Lomsadze A."/>
            <person name="Li W."/>
            <person name="Lilly W.W."/>
            <person name="Ma L.J."/>
            <person name="Mackey A.J."/>
            <person name="Manning G."/>
            <person name="Martin F."/>
            <person name="Muraguchi H."/>
            <person name="Natvig D.O."/>
            <person name="Palmerini H."/>
            <person name="Ramesh M.A."/>
            <person name="Rehmeyer C.J."/>
            <person name="Roe B.A."/>
            <person name="Shenoy N."/>
            <person name="Stanke M."/>
            <person name="Ter-Hovhannisyan V."/>
            <person name="Tunlid A."/>
            <person name="Velagapudi R."/>
            <person name="Vision T.J."/>
            <person name="Zeng Q."/>
            <person name="Zolan M.E."/>
            <person name="Pukkila P.J."/>
        </authorList>
    </citation>
    <scope>NUCLEOTIDE SEQUENCE [LARGE SCALE GENOMIC DNA]</scope>
    <source>
        <strain evidence="8">Okayama-7 / 130 / ATCC MYA-4618 / FGSC 9003</strain>
    </source>
</reference>
<dbReference type="OMA" id="PENMYWG"/>
<gene>
    <name evidence="7" type="ORF">CC1G_01585</name>
</gene>
<dbReference type="OrthoDB" id="1844152at2759"/>
<dbReference type="Proteomes" id="UP000001861">
    <property type="component" value="Unassembled WGS sequence"/>
</dbReference>
<evidence type="ECO:0000313" key="8">
    <source>
        <dbReference type="Proteomes" id="UP000001861"/>
    </source>
</evidence>
<dbReference type="VEuPathDB" id="FungiDB:CC1G_01585"/>
<keyword evidence="5 6" id="KW-0408">Iron</keyword>
<dbReference type="GO" id="GO:0004497">
    <property type="term" value="F:monooxygenase activity"/>
    <property type="evidence" value="ECO:0007669"/>
    <property type="project" value="InterPro"/>
</dbReference>
<dbReference type="PRINTS" id="PR00465">
    <property type="entry name" value="EP450IV"/>
</dbReference>
<sequence>MSHSLCAISVVVAWILYQWVLFRITERKIRHIPTVGPDGFISSYIAAWMFMWRGKDIVQEGYAKYRGTPFKVPSLMTPNRWLIIASGETMVKDMQRAAERELSFHDALFQMWQGDSLTRRLADKTWENPYLIGVVRGPLTRNFAARLDDFRDEVEVSFDETIPKTDDWAPVQVYKTMIPIVCRATNRVFVGLPLCRDAEYCRIQETLTVHFFTMTNVLSLVPVALRSMVGRMLTKFPLEHARVTKLLSPVITERMNMDERYGSKWEGRPNDMISWLLDSAPDNEGFKSAEDISMRIILANMARPEYITPLRAEIAKVVGELGWTKEALDQLVKVDSVIKESSRLAGILALSMQRTTKEDFRFSNGVTVPKGFRVAVAAVATHGDSDIYEDAAAFNGFRFIESEEQKGNGPRRSISSLDPNFLIFGGGRSACVLTRYYYILRSPGRFFAVNEAKAILAYILVTYDIRLPDGQTAPPTPFWFGETRSPDIKAQVLFRERRVN</sequence>
<dbReference type="InterPro" id="IPR002403">
    <property type="entry name" value="Cyt_P450_E_grp-IV"/>
</dbReference>
<dbReference type="AlphaFoldDB" id="A8NI50"/>
<dbReference type="Pfam" id="PF00067">
    <property type="entry name" value="p450"/>
    <property type="match status" value="1"/>
</dbReference>
<dbReference type="InterPro" id="IPR001128">
    <property type="entry name" value="Cyt_P450"/>
</dbReference>
<dbReference type="KEGG" id="cci:CC1G_01585"/>
<evidence type="ECO:0000256" key="2">
    <source>
        <dbReference type="ARBA" id="ARBA00010617"/>
    </source>
</evidence>
<dbReference type="GO" id="GO:0005506">
    <property type="term" value="F:iron ion binding"/>
    <property type="evidence" value="ECO:0007669"/>
    <property type="project" value="InterPro"/>
</dbReference>
<comment type="caution">
    <text evidence="7">The sequence shown here is derived from an EMBL/GenBank/DDBJ whole genome shotgun (WGS) entry which is preliminary data.</text>
</comment>
<dbReference type="Gene3D" id="1.10.630.10">
    <property type="entry name" value="Cytochrome P450"/>
    <property type="match status" value="1"/>
</dbReference>
<keyword evidence="8" id="KW-1185">Reference proteome</keyword>
<accession>A8NI50</accession>